<dbReference type="PANTHER" id="PTHR13213">
    <property type="entry name" value="MYB-BINDING PROTEIN 1A FAMILY MEMBER"/>
    <property type="match status" value="1"/>
</dbReference>
<dbReference type="Pfam" id="PF04931">
    <property type="entry name" value="DNA_pol_phi"/>
    <property type="match status" value="1"/>
</dbReference>
<evidence type="ECO:0000313" key="5">
    <source>
        <dbReference type="Proteomes" id="UP001165060"/>
    </source>
</evidence>
<dbReference type="PANTHER" id="PTHR13213:SF2">
    <property type="entry name" value="MYB-BINDING PROTEIN 1A"/>
    <property type="match status" value="1"/>
</dbReference>
<accession>A0ABQ6MF51</accession>
<dbReference type="Proteomes" id="UP001165060">
    <property type="component" value="Unassembled WGS sequence"/>
</dbReference>
<gene>
    <name evidence="4" type="ORF">TeGR_g12320</name>
</gene>
<proteinExistence type="predicted"/>
<feature type="compositionally biased region" description="Basic residues" evidence="3">
    <location>
        <begin position="503"/>
        <end position="512"/>
    </location>
</feature>
<evidence type="ECO:0000256" key="2">
    <source>
        <dbReference type="ARBA" id="ARBA00023242"/>
    </source>
</evidence>
<keyword evidence="2" id="KW-0539">Nucleus</keyword>
<evidence type="ECO:0000256" key="1">
    <source>
        <dbReference type="ARBA" id="ARBA00004123"/>
    </source>
</evidence>
<reference evidence="4 5" key="1">
    <citation type="journal article" date="2023" name="Commun. Biol.">
        <title>Genome analysis of Parmales, the sister group of diatoms, reveals the evolutionary specialization of diatoms from phago-mixotrophs to photoautotrophs.</title>
        <authorList>
            <person name="Ban H."/>
            <person name="Sato S."/>
            <person name="Yoshikawa S."/>
            <person name="Yamada K."/>
            <person name="Nakamura Y."/>
            <person name="Ichinomiya M."/>
            <person name="Sato N."/>
            <person name="Blanc-Mathieu R."/>
            <person name="Endo H."/>
            <person name="Kuwata A."/>
            <person name="Ogata H."/>
        </authorList>
    </citation>
    <scope>NUCLEOTIDE SEQUENCE [LARGE SCALE GENOMIC DNA]</scope>
</reference>
<comment type="subcellular location">
    <subcellularLocation>
        <location evidence="1">Nucleus</location>
    </subcellularLocation>
</comment>
<evidence type="ECO:0000313" key="4">
    <source>
        <dbReference type="EMBL" id="GMI24659.1"/>
    </source>
</evidence>
<evidence type="ECO:0000256" key="3">
    <source>
        <dbReference type="SAM" id="MobiDB-lite"/>
    </source>
</evidence>
<keyword evidence="5" id="KW-1185">Reference proteome</keyword>
<dbReference type="InterPro" id="IPR007015">
    <property type="entry name" value="DNA_pol_V/MYBBP1A"/>
</dbReference>
<feature type="region of interest" description="Disordered" evidence="3">
    <location>
        <begin position="87"/>
        <end position="115"/>
    </location>
</feature>
<organism evidence="4 5">
    <name type="scientific">Tetraparma gracilis</name>
    <dbReference type="NCBI Taxonomy" id="2962635"/>
    <lineage>
        <taxon>Eukaryota</taxon>
        <taxon>Sar</taxon>
        <taxon>Stramenopiles</taxon>
        <taxon>Ochrophyta</taxon>
        <taxon>Bolidophyceae</taxon>
        <taxon>Parmales</taxon>
        <taxon>Triparmaceae</taxon>
        <taxon>Tetraparma</taxon>
    </lineage>
</organism>
<sequence length="520" mass="54251">MTSFMDAWWQLSSPDASLRSSSGKAIVSHTFPPSSPPPLADQRYALARLLKGVCSGRGSSRQGFAAVLAVFLSRLAELPEDEQRAILDPKAAGPDEPTEGGPDEPTGGGPEEDAPPLRILLSRIVSHTVAPAGSKGSDSRDAQFGRLFALLAVGRSSLLSSAPAAEAAPFVKAALALFGEKRWMRETAAQAAAALHASLGEEARAAVLESTLRPFLARNPPAGCVDCLALQLRLEPAALTPALLLSSLPLLSATTAAFPRLHSVWPALLPLLPPPLLATLSERLLEPLASSTHERKALPLLLLPLLLSLPSATAEHARALLSQPVARLLLNAGSKDTKNPHTLQPLAESCLASLKPLLLAAPPSLRLAVASALLRADAKFDAKTRTDTVAACLGSLGEEGRLEYVDFLVGEALAAAAAAAEPVAEGVDGEEAERKLALRCGNAADALLAAARMFLPRGQRPGDGEAREEEERLTPVVGRIHAFLMAGAFFDCGAVEAPGPKAEKKKGKKGKKAPAPPPPP</sequence>
<protein>
    <submittedName>
        <fullName evidence="4">Uncharacterized protein</fullName>
    </submittedName>
</protein>
<comment type="caution">
    <text evidence="4">The sequence shown here is derived from an EMBL/GenBank/DDBJ whole genome shotgun (WGS) entry which is preliminary data.</text>
</comment>
<feature type="non-terminal residue" evidence="4">
    <location>
        <position position="520"/>
    </location>
</feature>
<feature type="region of interest" description="Disordered" evidence="3">
    <location>
        <begin position="499"/>
        <end position="520"/>
    </location>
</feature>
<name>A0ABQ6MF51_9STRA</name>
<dbReference type="EMBL" id="BRYB01005449">
    <property type="protein sequence ID" value="GMI24659.1"/>
    <property type="molecule type" value="Genomic_DNA"/>
</dbReference>